<accession>A0A3M2RHV2</accession>
<evidence type="ECO:0000256" key="1">
    <source>
        <dbReference type="ARBA" id="ARBA00023002"/>
    </source>
</evidence>
<proteinExistence type="predicted"/>
<dbReference type="InterPro" id="IPR036812">
    <property type="entry name" value="NAD(P)_OxRdtase_dom_sf"/>
</dbReference>
<evidence type="ECO:0000259" key="2">
    <source>
        <dbReference type="Pfam" id="PF00248"/>
    </source>
</evidence>
<dbReference type="SUPFAM" id="SSF51430">
    <property type="entry name" value="NAD(P)-linked oxidoreductase"/>
    <property type="match status" value="1"/>
</dbReference>
<keyword evidence="4" id="KW-1185">Reference proteome</keyword>
<evidence type="ECO:0000313" key="4">
    <source>
        <dbReference type="Proteomes" id="UP000277212"/>
    </source>
</evidence>
<sequence>MSTKSSHLVPLGKNGPLVPQLGFGLMGLSYGTYGSVPSDEERFALLDHAHEVGSTFWDSADLYGDCEELIGKWFKRTGKRDDIFLATKFGFVKGSKTLELNTSYEYAKKACAESLRLLDVDYIDLYYVHHPNPETPIEQTMRALKELQDEGKIKHIGLSAVTSTTLRRAIKIAPVAAVQIAYSPFELEAEGPEGTHLIQTCRELGVAVVAAMPLGRGLLTTNFVEGTAAGDEKDVRWKSIPRFGEENREKNMQIVSQFKALADKKGVTTAQLALAWLLKQGKDVIPIPGTKRVKYFDENWASLNIKLSDEEEAEIRRFVQEADIAGGARPPAFKDWDFRDTKEEV</sequence>
<dbReference type="PANTHER" id="PTHR43625:SF40">
    <property type="entry name" value="ALDO-KETO REDUCTASE YAKC [NADP(+)]"/>
    <property type="match status" value="1"/>
</dbReference>
<dbReference type="InterPro" id="IPR050791">
    <property type="entry name" value="Aldo-Keto_reductase"/>
</dbReference>
<dbReference type="InterPro" id="IPR020471">
    <property type="entry name" value="AKR"/>
</dbReference>
<protein>
    <recommendedName>
        <fullName evidence="2">NADP-dependent oxidoreductase domain-containing protein</fullName>
    </recommendedName>
</protein>
<dbReference type="AlphaFoldDB" id="A0A3M2RHV2"/>
<evidence type="ECO:0000313" key="3">
    <source>
        <dbReference type="EMBL" id="RMJ04794.1"/>
    </source>
</evidence>
<dbReference type="STRING" id="2010991.A0A3M2RHV2"/>
<keyword evidence="1" id="KW-0560">Oxidoreductase</keyword>
<dbReference type="GO" id="GO:0016491">
    <property type="term" value="F:oxidoreductase activity"/>
    <property type="evidence" value="ECO:0007669"/>
    <property type="project" value="UniProtKB-KW"/>
</dbReference>
<dbReference type="Proteomes" id="UP000277212">
    <property type="component" value="Unassembled WGS sequence"/>
</dbReference>
<dbReference type="InterPro" id="IPR023210">
    <property type="entry name" value="NADP_OxRdtase_dom"/>
</dbReference>
<dbReference type="GO" id="GO:0005737">
    <property type="term" value="C:cytoplasm"/>
    <property type="evidence" value="ECO:0007669"/>
    <property type="project" value="TreeGrafter"/>
</dbReference>
<feature type="domain" description="NADP-dependent oxidoreductase" evidence="2">
    <location>
        <begin position="21"/>
        <end position="318"/>
    </location>
</feature>
<dbReference type="PRINTS" id="PR00069">
    <property type="entry name" value="ALDKETRDTASE"/>
</dbReference>
<dbReference type="Pfam" id="PF00248">
    <property type="entry name" value="Aldo_ket_red"/>
    <property type="match status" value="1"/>
</dbReference>
<gene>
    <name evidence="3" type="ORF">CDV36_014547</name>
</gene>
<organism evidence="3 4">
    <name type="scientific">Fusarium kuroshium</name>
    <dbReference type="NCBI Taxonomy" id="2010991"/>
    <lineage>
        <taxon>Eukaryota</taxon>
        <taxon>Fungi</taxon>
        <taxon>Dikarya</taxon>
        <taxon>Ascomycota</taxon>
        <taxon>Pezizomycotina</taxon>
        <taxon>Sordariomycetes</taxon>
        <taxon>Hypocreomycetidae</taxon>
        <taxon>Hypocreales</taxon>
        <taxon>Nectriaceae</taxon>
        <taxon>Fusarium</taxon>
        <taxon>Fusarium solani species complex</taxon>
    </lineage>
</organism>
<reference evidence="3 4" key="1">
    <citation type="submission" date="2017-06" db="EMBL/GenBank/DDBJ databases">
        <title>Comparative genomic analysis of Ambrosia Fusariam Clade fungi.</title>
        <authorList>
            <person name="Stajich J.E."/>
            <person name="Carrillo J."/>
            <person name="Kijimoto T."/>
            <person name="Eskalen A."/>
            <person name="O'Donnell K."/>
            <person name="Kasson M."/>
        </authorList>
    </citation>
    <scope>NUCLEOTIDE SEQUENCE [LARGE SCALE GENOMIC DNA]</scope>
    <source>
        <strain evidence="3">UCR3666</strain>
    </source>
</reference>
<comment type="caution">
    <text evidence="3">The sequence shown here is derived from an EMBL/GenBank/DDBJ whole genome shotgun (WGS) entry which is preliminary data.</text>
</comment>
<dbReference type="PANTHER" id="PTHR43625">
    <property type="entry name" value="AFLATOXIN B1 ALDEHYDE REDUCTASE"/>
    <property type="match status" value="1"/>
</dbReference>
<dbReference type="EMBL" id="NKUJ01000468">
    <property type="protein sequence ID" value="RMJ04794.1"/>
    <property type="molecule type" value="Genomic_DNA"/>
</dbReference>
<dbReference type="Gene3D" id="3.20.20.100">
    <property type="entry name" value="NADP-dependent oxidoreductase domain"/>
    <property type="match status" value="1"/>
</dbReference>
<dbReference type="OrthoDB" id="37537at2759"/>
<name>A0A3M2RHV2_9HYPO</name>